<protein>
    <submittedName>
        <fullName evidence="1">Uncharacterized protein</fullName>
    </submittedName>
</protein>
<dbReference type="AlphaFoldDB" id="A0A4P7MYA6"/>
<sequence>MLALFERNVPNARDKAKKWGGFKKQLDLVVARVGGKITLKMCGFEDPGSVHQGCEGEQKE</sequence>
<gene>
    <name evidence="1" type="ORF">PoMZ_10744</name>
</gene>
<reference evidence="1 2" key="1">
    <citation type="journal article" date="2019" name="Mol. Biol. Evol.">
        <title>Blast fungal genomes show frequent chromosomal changes, gene gains and losses, and effector gene turnover.</title>
        <authorList>
            <person name="Gomez Luciano L.B."/>
            <person name="Jason Tsai I."/>
            <person name="Chuma I."/>
            <person name="Tosa Y."/>
            <person name="Chen Y.H."/>
            <person name="Li J.Y."/>
            <person name="Li M.Y."/>
            <person name="Jade Lu M.Y."/>
            <person name="Nakayashiki H."/>
            <person name="Li W.H."/>
        </authorList>
    </citation>
    <scope>NUCLEOTIDE SEQUENCE [LARGE SCALE GENOMIC DNA]</scope>
    <source>
        <strain evidence="1">MZ5-1-6</strain>
    </source>
</reference>
<proteinExistence type="predicted"/>
<name>A0A4P7MYA6_PYROR</name>
<evidence type="ECO:0000313" key="1">
    <source>
        <dbReference type="EMBL" id="QBZ55028.1"/>
    </source>
</evidence>
<dbReference type="Proteomes" id="UP000294847">
    <property type="component" value="Chromosome 1"/>
</dbReference>
<evidence type="ECO:0000313" key="2">
    <source>
        <dbReference type="Proteomes" id="UP000294847"/>
    </source>
</evidence>
<dbReference type="EMBL" id="CP034204">
    <property type="protein sequence ID" value="QBZ55028.1"/>
    <property type="molecule type" value="Genomic_DNA"/>
</dbReference>
<accession>A0A4P7MYA6</accession>
<organism evidence="1 2">
    <name type="scientific">Pyricularia oryzae</name>
    <name type="common">Rice blast fungus</name>
    <name type="synonym">Magnaporthe oryzae</name>
    <dbReference type="NCBI Taxonomy" id="318829"/>
    <lineage>
        <taxon>Eukaryota</taxon>
        <taxon>Fungi</taxon>
        <taxon>Dikarya</taxon>
        <taxon>Ascomycota</taxon>
        <taxon>Pezizomycotina</taxon>
        <taxon>Sordariomycetes</taxon>
        <taxon>Sordariomycetidae</taxon>
        <taxon>Magnaporthales</taxon>
        <taxon>Pyriculariaceae</taxon>
        <taxon>Pyricularia</taxon>
    </lineage>
</organism>